<evidence type="ECO:0000313" key="2">
    <source>
        <dbReference type="Proteomes" id="UP000281261"/>
    </source>
</evidence>
<dbReference type="Gene3D" id="1.10.10.60">
    <property type="entry name" value="Homeodomain-like"/>
    <property type="match status" value="1"/>
</dbReference>
<dbReference type="AlphaFoldDB" id="A0A420ZBJ9"/>
<organism evidence="1 2">
    <name type="scientific">candidate division Kazan bacterium</name>
    <dbReference type="NCBI Taxonomy" id="2202143"/>
    <lineage>
        <taxon>Bacteria</taxon>
        <taxon>Bacteria division Kazan-3B-28</taxon>
    </lineage>
</organism>
<dbReference type="EMBL" id="QMNG01000068">
    <property type="protein sequence ID" value="RLC36298.1"/>
    <property type="molecule type" value="Genomic_DNA"/>
</dbReference>
<name>A0A420ZBJ9_UNCK3</name>
<gene>
    <name evidence="1" type="ORF">DRH29_04845</name>
</gene>
<proteinExistence type="predicted"/>
<sequence length="161" mass="18931">MRYFDRKLIKELLEQNLSDREIAAKLGCCKETVARVRRSLGIPRKKLRQSKVSDETLLEYWKQGYSINAIAMKLGMSLSYISERMHRLSKKFNLRLHYTAAGKEWRKLKPANQKYISTKLVSLPGFYIERVGFDPKRDLMGKWEINKDGELVLKLKYADDQ</sequence>
<protein>
    <submittedName>
        <fullName evidence="1">Uncharacterized protein</fullName>
    </submittedName>
</protein>
<comment type="caution">
    <text evidence="1">The sequence shown here is derived from an EMBL/GenBank/DDBJ whole genome shotgun (WGS) entry which is preliminary data.</text>
</comment>
<reference evidence="1 2" key="1">
    <citation type="submission" date="2018-06" db="EMBL/GenBank/DDBJ databases">
        <title>Extensive metabolic versatility and redundancy in microbially diverse, dynamic hydrothermal sediments.</title>
        <authorList>
            <person name="Dombrowski N."/>
            <person name="Teske A."/>
            <person name="Baker B.J."/>
        </authorList>
    </citation>
    <scope>NUCLEOTIDE SEQUENCE [LARGE SCALE GENOMIC DNA]</scope>
    <source>
        <strain evidence="1">B79_G16</strain>
    </source>
</reference>
<accession>A0A420ZBJ9</accession>
<evidence type="ECO:0000313" key="1">
    <source>
        <dbReference type="EMBL" id="RLC36298.1"/>
    </source>
</evidence>
<dbReference type="Proteomes" id="UP000281261">
    <property type="component" value="Unassembled WGS sequence"/>
</dbReference>